<reference evidence="2" key="2">
    <citation type="journal article" date="2020" name="Nat. Commun.">
        <title>Large-scale genome sequencing of mycorrhizal fungi provides insights into the early evolution of symbiotic traits.</title>
        <authorList>
            <person name="Miyauchi S."/>
            <person name="Kiss E."/>
            <person name="Kuo A."/>
            <person name="Drula E."/>
            <person name="Kohler A."/>
            <person name="Sanchez-Garcia M."/>
            <person name="Morin E."/>
            <person name="Andreopoulos B."/>
            <person name="Barry K.W."/>
            <person name="Bonito G."/>
            <person name="Buee M."/>
            <person name="Carver A."/>
            <person name="Chen C."/>
            <person name="Cichocki N."/>
            <person name="Clum A."/>
            <person name="Culley D."/>
            <person name="Crous P.W."/>
            <person name="Fauchery L."/>
            <person name="Girlanda M."/>
            <person name="Hayes R.D."/>
            <person name="Keri Z."/>
            <person name="LaButti K."/>
            <person name="Lipzen A."/>
            <person name="Lombard V."/>
            <person name="Magnuson J."/>
            <person name="Maillard F."/>
            <person name="Murat C."/>
            <person name="Nolan M."/>
            <person name="Ohm R.A."/>
            <person name="Pangilinan J."/>
            <person name="Pereira M.F."/>
            <person name="Perotto S."/>
            <person name="Peter M."/>
            <person name="Pfister S."/>
            <person name="Riley R."/>
            <person name="Sitrit Y."/>
            <person name="Stielow J.B."/>
            <person name="Szollosi G."/>
            <person name="Zifcakova L."/>
            <person name="Stursova M."/>
            <person name="Spatafora J.W."/>
            <person name="Tedersoo L."/>
            <person name="Vaario L.M."/>
            <person name="Yamada A."/>
            <person name="Yan M."/>
            <person name="Wang P."/>
            <person name="Xu J."/>
            <person name="Bruns T."/>
            <person name="Baldrian P."/>
            <person name="Vilgalys R."/>
            <person name="Dunand C."/>
            <person name="Henrissat B."/>
            <person name="Grigoriev I.V."/>
            <person name="Hibbett D."/>
            <person name="Nagy L.G."/>
            <person name="Martin F.M."/>
        </authorList>
    </citation>
    <scope>NUCLEOTIDE SEQUENCE</scope>
    <source>
        <strain evidence="2">BED1</strain>
    </source>
</reference>
<name>A0AAD4BBK8_BOLED</name>
<feature type="compositionally biased region" description="Polar residues" evidence="1">
    <location>
        <begin position="81"/>
        <end position="104"/>
    </location>
</feature>
<protein>
    <submittedName>
        <fullName evidence="2">Uncharacterized protein</fullName>
    </submittedName>
</protein>
<dbReference type="Proteomes" id="UP001194468">
    <property type="component" value="Unassembled WGS sequence"/>
</dbReference>
<dbReference type="AlphaFoldDB" id="A0AAD4BBK8"/>
<sequence>MSELDADLYGDLYGNDEAEFASAVESHELKPEAFKTEAPSETPVPPAAKAPEVRQELKTAASAPQPIKSEYSEPHDDYIASSPQLGLSAQNTPQQIPTYQQPSDYSVDVSLSGVHANMPERSIRPSEMKDEG</sequence>
<reference evidence="2" key="1">
    <citation type="submission" date="2019-10" db="EMBL/GenBank/DDBJ databases">
        <authorList>
            <consortium name="DOE Joint Genome Institute"/>
            <person name="Kuo A."/>
            <person name="Miyauchi S."/>
            <person name="Kiss E."/>
            <person name="Drula E."/>
            <person name="Kohler A."/>
            <person name="Sanchez-Garcia M."/>
            <person name="Andreopoulos B."/>
            <person name="Barry K.W."/>
            <person name="Bonito G."/>
            <person name="Buee M."/>
            <person name="Carver A."/>
            <person name="Chen C."/>
            <person name="Cichocki N."/>
            <person name="Clum A."/>
            <person name="Culley D."/>
            <person name="Crous P.W."/>
            <person name="Fauchery L."/>
            <person name="Girlanda M."/>
            <person name="Hayes R."/>
            <person name="Keri Z."/>
            <person name="LaButti K."/>
            <person name="Lipzen A."/>
            <person name="Lombard V."/>
            <person name="Magnuson J."/>
            <person name="Maillard F."/>
            <person name="Morin E."/>
            <person name="Murat C."/>
            <person name="Nolan M."/>
            <person name="Ohm R."/>
            <person name="Pangilinan J."/>
            <person name="Pereira M."/>
            <person name="Perotto S."/>
            <person name="Peter M."/>
            <person name="Riley R."/>
            <person name="Sitrit Y."/>
            <person name="Stielow B."/>
            <person name="Szollosi G."/>
            <person name="Zifcakova L."/>
            <person name="Stursova M."/>
            <person name="Spatafora J.W."/>
            <person name="Tedersoo L."/>
            <person name="Vaario L.-M."/>
            <person name="Yamada A."/>
            <person name="Yan M."/>
            <person name="Wang P."/>
            <person name="Xu J."/>
            <person name="Bruns T."/>
            <person name="Baldrian P."/>
            <person name="Vilgalys R."/>
            <person name="Henrissat B."/>
            <person name="Grigoriev I.V."/>
            <person name="Hibbett D."/>
            <person name="Nagy L.G."/>
            <person name="Martin F.M."/>
        </authorList>
    </citation>
    <scope>NUCLEOTIDE SEQUENCE</scope>
    <source>
        <strain evidence="2">BED1</strain>
    </source>
</reference>
<feature type="region of interest" description="Disordered" evidence="1">
    <location>
        <begin position="113"/>
        <end position="132"/>
    </location>
</feature>
<evidence type="ECO:0000256" key="1">
    <source>
        <dbReference type="SAM" id="MobiDB-lite"/>
    </source>
</evidence>
<feature type="compositionally biased region" description="Basic and acidic residues" evidence="1">
    <location>
        <begin position="121"/>
        <end position="132"/>
    </location>
</feature>
<keyword evidence="3" id="KW-1185">Reference proteome</keyword>
<dbReference type="EMBL" id="WHUW01000279">
    <property type="protein sequence ID" value="KAF8415987.1"/>
    <property type="molecule type" value="Genomic_DNA"/>
</dbReference>
<comment type="caution">
    <text evidence="2">The sequence shown here is derived from an EMBL/GenBank/DDBJ whole genome shotgun (WGS) entry which is preliminary data.</text>
</comment>
<gene>
    <name evidence="2" type="ORF">L210DRAFT_3767858</name>
</gene>
<proteinExistence type="predicted"/>
<evidence type="ECO:0000313" key="3">
    <source>
        <dbReference type="Proteomes" id="UP001194468"/>
    </source>
</evidence>
<evidence type="ECO:0000313" key="2">
    <source>
        <dbReference type="EMBL" id="KAF8415987.1"/>
    </source>
</evidence>
<organism evidence="2 3">
    <name type="scientific">Boletus edulis BED1</name>
    <dbReference type="NCBI Taxonomy" id="1328754"/>
    <lineage>
        <taxon>Eukaryota</taxon>
        <taxon>Fungi</taxon>
        <taxon>Dikarya</taxon>
        <taxon>Basidiomycota</taxon>
        <taxon>Agaricomycotina</taxon>
        <taxon>Agaricomycetes</taxon>
        <taxon>Agaricomycetidae</taxon>
        <taxon>Boletales</taxon>
        <taxon>Boletineae</taxon>
        <taxon>Boletaceae</taxon>
        <taxon>Boletoideae</taxon>
        <taxon>Boletus</taxon>
    </lineage>
</organism>
<feature type="region of interest" description="Disordered" evidence="1">
    <location>
        <begin position="33"/>
        <end position="105"/>
    </location>
</feature>
<accession>A0AAD4BBK8</accession>